<dbReference type="Pfam" id="PF09271">
    <property type="entry name" value="LAG1-DNAbind"/>
    <property type="match status" value="2"/>
</dbReference>
<dbReference type="SMART" id="SM01268">
    <property type="entry name" value="BTD"/>
    <property type="match status" value="1"/>
</dbReference>
<feature type="compositionally biased region" description="Low complexity" evidence="7">
    <location>
        <begin position="523"/>
        <end position="536"/>
    </location>
</feature>
<reference evidence="10 11" key="1">
    <citation type="submission" date="2020-12" db="EMBL/GenBank/DDBJ databases">
        <title>Metabolic potential, ecology and presence of endohyphal bacteria is reflected in genomic diversity of Mucoromycotina.</title>
        <authorList>
            <person name="Muszewska A."/>
            <person name="Okrasinska A."/>
            <person name="Steczkiewicz K."/>
            <person name="Drgas O."/>
            <person name="Orlowska M."/>
            <person name="Perlinska-Lenart U."/>
            <person name="Aleksandrzak-Piekarczyk T."/>
            <person name="Szatraj K."/>
            <person name="Zielenkiewicz U."/>
            <person name="Pilsyk S."/>
            <person name="Malc E."/>
            <person name="Mieczkowski P."/>
            <person name="Kruszewska J.S."/>
            <person name="Biernat P."/>
            <person name="Pawlowska J."/>
        </authorList>
    </citation>
    <scope>NUCLEOTIDE SEQUENCE [LARGE SCALE GENOMIC DNA]</scope>
    <source>
        <strain evidence="10 11">CBS 142.35</strain>
    </source>
</reference>
<proteinExistence type="inferred from homology"/>
<comment type="caution">
    <text evidence="10">The sequence shown here is derived from an EMBL/GenBank/DDBJ whole genome shotgun (WGS) entry which is preliminary data.</text>
</comment>
<feature type="compositionally biased region" description="Low complexity" evidence="7">
    <location>
        <begin position="70"/>
        <end position="80"/>
    </location>
</feature>
<feature type="domain" description="Beta-trefoil DNA-binding" evidence="9">
    <location>
        <begin position="269"/>
        <end position="483"/>
    </location>
</feature>
<comment type="similarity">
    <text evidence="2">Belongs to the Su(H) family.</text>
</comment>
<evidence type="ECO:0000313" key="11">
    <source>
        <dbReference type="Proteomes" id="UP000646827"/>
    </source>
</evidence>
<keyword evidence="11" id="KW-1185">Reference proteome</keyword>
<dbReference type="InterPro" id="IPR040159">
    <property type="entry name" value="CLS_fam"/>
</dbReference>
<organism evidence="10 11">
    <name type="scientific">Circinella minor</name>
    <dbReference type="NCBI Taxonomy" id="1195481"/>
    <lineage>
        <taxon>Eukaryota</taxon>
        <taxon>Fungi</taxon>
        <taxon>Fungi incertae sedis</taxon>
        <taxon>Mucoromycota</taxon>
        <taxon>Mucoromycotina</taxon>
        <taxon>Mucoromycetes</taxon>
        <taxon>Mucorales</taxon>
        <taxon>Lichtheimiaceae</taxon>
        <taxon>Circinella</taxon>
    </lineage>
</organism>
<evidence type="ECO:0000256" key="1">
    <source>
        <dbReference type="ARBA" id="ARBA00004123"/>
    </source>
</evidence>
<dbReference type="GO" id="GO:0001228">
    <property type="term" value="F:DNA-binding transcription activator activity, RNA polymerase II-specific"/>
    <property type="evidence" value="ECO:0007669"/>
    <property type="project" value="InterPro"/>
</dbReference>
<dbReference type="OrthoDB" id="5600360at2759"/>
<feature type="region of interest" description="Disordered" evidence="7">
    <location>
        <begin position="502"/>
        <end position="538"/>
    </location>
</feature>
<keyword evidence="6" id="KW-0539">Nucleus</keyword>
<dbReference type="Gene3D" id="2.80.10.50">
    <property type="match status" value="1"/>
</dbReference>
<keyword evidence="4" id="KW-0238">DNA-binding</keyword>
<dbReference type="EMBL" id="JAEPRB010000009">
    <property type="protein sequence ID" value="KAG2227188.1"/>
    <property type="molecule type" value="Genomic_DNA"/>
</dbReference>
<protein>
    <submittedName>
        <fullName evidence="10">Uncharacterized protein</fullName>
    </submittedName>
</protein>
<dbReference type="InterPro" id="IPR008967">
    <property type="entry name" value="p53-like_TF_DNA-bd_sf"/>
</dbReference>
<evidence type="ECO:0000256" key="6">
    <source>
        <dbReference type="ARBA" id="ARBA00023242"/>
    </source>
</evidence>
<feature type="region of interest" description="Disordered" evidence="7">
    <location>
        <begin position="1"/>
        <end position="32"/>
    </location>
</feature>
<evidence type="ECO:0000313" key="10">
    <source>
        <dbReference type="EMBL" id="KAG2227188.1"/>
    </source>
</evidence>
<gene>
    <name evidence="10" type="ORF">INT45_008432</name>
</gene>
<feature type="compositionally biased region" description="Polar residues" evidence="7">
    <location>
        <begin position="503"/>
        <end position="516"/>
    </location>
</feature>
<evidence type="ECO:0000256" key="5">
    <source>
        <dbReference type="ARBA" id="ARBA00023163"/>
    </source>
</evidence>
<feature type="region of interest" description="Disordered" evidence="7">
    <location>
        <begin position="70"/>
        <end position="121"/>
    </location>
</feature>
<dbReference type="GO" id="GO:0000978">
    <property type="term" value="F:RNA polymerase II cis-regulatory region sequence-specific DNA binding"/>
    <property type="evidence" value="ECO:0007669"/>
    <property type="project" value="InterPro"/>
</dbReference>
<dbReference type="InterPro" id="IPR015351">
    <property type="entry name" value="RBP-J/Cbf11/Cbf12_DNA-bd"/>
</dbReference>
<dbReference type="SUPFAM" id="SSF110217">
    <property type="entry name" value="DNA-binding protein LAG-1 (CSL)"/>
    <property type="match status" value="1"/>
</dbReference>
<evidence type="ECO:0000256" key="2">
    <source>
        <dbReference type="ARBA" id="ARBA00009704"/>
    </source>
</evidence>
<dbReference type="InterPro" id="IPR015350">
    <property type="entry name" value="Beta-trefoil_DNA-bd_dom"/>
</dbReference>
<dbReference type="SMART" id="SM01267">
    <property type="entry name" value="LAG1_DNAbind"/>
    <property type="match status" value="1"/>
</dbReference>
<dbReference type="Pfam" id="PF09270">
    <property type="entry name" value="BTD"/>
    <property type="match status" value="1"/>
</dbReference>
<dbReference type="AlphaFoldDB" id="A0A8H7SFK5"/>
<keyword evidence="5" id="KW-0804">Transcription</keyword>
<keyword evidence="3" id="KW-0805">Transcription regulation</keyword>
<accession>A0A8H7SFK5</accession>
<dbReference type="InterPro" id="IPR036358">
    <property type="entry name" value="BTD_sf"/>
</dbReference>
<dbReference type="InterPro" id="IPR037095">
    <property type="entry name" value="RBP-J/Cbf11_DNA-bd_sf"/>
</dbReference>
<dbReference type="Gene3D" id="2.60.40.1450">
    <property type="entry name" value="LAG1, DNA binding domain"/>
    <property type="match status" value="1"/>
</dbReference>
<dbReference type="PANTHER" id="PTHR10665">
    <property type="entry name" value="RECOMBINING BINDING PROTEIN SUPPRESSOR OF HAIRLESS"/>
    <property type="match status" value="1"/>
</dbReference>
<sequence length="704" mass="76601">MSQHSQIVSQQVFGSSKRVQLVNSSPTQTQQSMSIEALLDSNGDSSTTTASNKRTDISISALTNTTAISGSFSSASSSASPNFTTPTMASKRRWIDDKDSNVSINNNSYNDDDSKDNNKDEINIEERVVKQRKHDNNSVMSQSMTTIKCLHAAVAQKSYGSEKRFLCPPPVVTLRSHGFVDRHAHDISMAIVCENGERPLEQRVMLDETLSGSFKFLHVTGTAKAKQFCLRVSLNLAQQEQPYATFLSHPISIISKPSKKTAKARNVSSCILTNAPISLFNRINSQTVRTKYLTSADNRLCAKNALWSPFDIILVRPSMQGTVGGPNHYQQPHHQHLAVGVPATTTAIPGSTSTALTTSQAPATAGIPVTYGTELILRDHNTGITSPLLIIRKVDKGRIAPCAFGPVSQMQKVALQLASTNGRNKPMYLSAAGATMDGICSDGAETGGHTSSSWIDFSESRIVRPNKPSLELAYEEVDDYLCWTIVGIAQFEYSFFEPERSPLQEQQASLPSPTSQHQHEGTSSSSATSPSSFKISQPARRSITPFPVVSSVLYKPDTHSVDIFGEHLIQAAPDPQMLECYLGPHGSLSARHVSSQPEQPGSARHSTHVSVELPTAMEVLKDDSDNNTTSSIASLIPPSGHVKRLELPLLFVRQDGVVYHSGKAIEFSIWSVIRDENNNNKGLSQRSESTPELAQSIKVVDCRA</sequence>
<comment type="subcellular location">
    <subcellularLocation>
        <location evidence="1">Nucleus</location>
    </subcellularLocation>
</comment>
<evidence type="ECO:0000256" key="4">
    <source>
        <dbReference type="ARBA" id="ARBA00023125"/>
    </source>
</evidence>
<dbReference type="Proteomes" id="UP000646827">
    <property type="component" value="Unassembled WGS sequence"/>
</dbReference>
<evidence type="ECO:0000256" key="7">
    <source>
        <dbReference type="SAM" id="MobiDB-lite"/>
    </source>
</evidence>
<evidence type="ECO:0000259" key="8">
    <source>
        <dbReference type="SMART" id="SM01267"/>
    </source>
</evidence>
<feature type="domain" description="RBP-J/Cbf11/Cbf12 DNA binding" evidence="8">
    <location>
        <begin position="146"/>
        <end position="268"/>
    </location>
</feature>
<evidence type="ECO:0000256" key="3">
    <source>
        <dbReference type="ARBA" id="ARBA00023015"/>
    </source>
</evidence>
<name>A0A8H7SFK5_9FUNG</name>
<evidence type="ECO:0000259" key="9">
    <source>
        <dbReference type="SMART" id="SM01268"/>
    </source>
</evidence>
<dbReference type="SUPFAM" id="SSF49417">
    <property type="entry name" value="p53-like transcription factors"/>
    <property type="match status" value="1"/>
</dbReference>
<dbReference type="GO" id="GO:0005634">
    <property type="term" value="C:nucleus"/>
    <property type="evidence" value="ECO:0007669"/>
    <property type="project" value="UniProtKB-SubCell"/>
</dbReference>